<evidence type="ECO:0000313" key="2">
    <source>
        <dbReference type="EMBL" id="RNA37017.1"/>
    </source>
</evidence>
<protein>
    <submittedName>
        <fullName evidence="2">Uncharacterized protein</fullName>
    </submittedName>
</protein>
<dbReference type="Proteomes" id="UP000276133">
    <property type="component" value="Unassembled WGS sequence"/>
</dbReference>
<dbReference type="AlphaFoldDB" id="A0A3M7SN22"/>
<sequence>MAVTVEFLFPLTLMHFSVQDESMSNSSSRLLLGFRQEKSRLGDEKGVQDNDEQNGQNANESAVDEQVVDVDEVAVAAKCGQRLKYVHPAQDFYADVSSFKKLRNRVDGCKTKQTGYNNESSTPRAKHSAVVRVTHVHVSVHGEGQRYPDAERLGRRHNRVYVNEQYLVVVGQAGRERENAGRRVV</sequence>
<gene>
    <name evidence="2" type="ORF">BpHYR1_042952</name>
</gene>
<evidence type="ECO:0000313" key="3">
    <source>
        <dbReference type="Proteomes" id="UP000276133"/>
    </source>
</evidence>
<name>A0A3M7SN22_BRAPC</name>
<comment type="caution">
    <text evidence="2">The sequence shown here is derived from an EMBL/GenBank/DDBJ whole genome shotgun (WGS) entry which is preliminary data.</text>
</comment>
<reference evidence="2 3" key="1">
    <citation type="journal article" date="2018" name="Sci. Rep.">
        <title>Genomic signatures of local adaptation to the degree of environmental predictability in rotifers.</title>
        <authorList>
            <person name="Franch-Gras L."/>
            <person name="Hahn C."/>
            <person name="Garcia-Roger E.M."/>
            <person name="Carmona M.J."/>
            <person name="Serra M."/>
            <person name="Gomez A."/>
        </authorList>
    </citation>
    <scope>NUCLEOTIDE SEQUENCE [LARGE SCALE GENOMIC DNA]</scope>
    <source>
        <strain evidence="2">HYR1</strain>
    </source>
</reference>
<evidence type="ECO:0000256" key="1">
    <source>
        <dbReference type="SAM" id="MobiDB-lite"/>
    </source>
</evidence>
<accession>A0A3M7SN22</accession>
<organism evidence="2 3">
    <name type="scientific">Brachionus plicatilis</name>
    <name type="common">Marine rotifer</name>
    <name type="synonym">Brachionus muelleri</name>
    <dbReference type="NCBI Taxonomy" id="10195"/>
    <lineage>
        <taxon>Eukaryota</taxon>
        <taxon>Metazoa</taxon>
        <taxon>Spiralia</taxon>
        <taxon>Gnathifera</taxon>
        <taxon>Rotifera</taxon>
        <taxon>Eurotatoria</taxon>
        <taxon>Monogononta</taxon>
        <taxon>Pseudotrocha</taxon>
        <taxon>Ploima</taxon>
        <taxon>Brachionidae</taxon>
        <taxon>Brachionus</taxon>
    </lineage>
</organism>
<feature type="region of interest" description="Disordered" evidence="1">
    <location>
        <begin position="41"/>
        <end position="64"/>
    </location>
</feature>
<proteinExistence type="predicted"/>
<dbReference type="EMBL" id="REGN01001105">
    <property type="protein sequence ID" value="RNA37017.1"/>
    <property type="molecule type" value="Genomic_DNA"/>
</dbReference>
<keyword evidence="3" id="KW-1185">Reference proteome</keyword>